<evidence type="ECO:0000313" key="2">
    <source>
        <dbReference type="Proteomes" id="UP000724584"/>
    </source>
</evidence>
<reference evidence="1 2" key="1">
    <citation type="journal article" date="2021" name="Nat. Commun.">
        <title>Genetic determinants of endophytism in the Arabidopsis root mycobiome.</title>
        <authorList>
            <person name="Mesny F."/>
            <person name="Miyauchi S."/>
            <person name="Thiergart T."/>
            <person name="Pickel B."/>
            <person name="Atanasova L."/>
            <person name="Karlsson M."/>
            <person name="Huettel B."/>
            <person name="Barry K.W."/>
            <person name="Haridas S."/>
            <person name="Chen C."/>
            <person name="Bauer D."/>
            <person name="Andreopoulos W."/>
            <person name="Pangilinan J."/>
            <person name="LaButti K."/>
            <person name="Riley R."/>
            <person name="Lipzen A."/>
            <person name="Clum A."/>
            <person name="Drula E."/>
            <person name="Henrissat B."/>
            <person name="Kohler A."/>
            <person name="Grigoriev I.V."/>
            <person name="Martin F.M."/>
            <person name="Hacquard S."/>
        </authorList>
    </citation>
    <scope>NUCLEOTIDE SEQUENCE [LARGE SCALE GENOMIC DNA]</scope>
    <source>
        <strain evidence="1 2">MPI-SDFR-AT-0079</strain>
    </source>
</reference>
<comment type="caution">
    <text evidence="1">The sequence shown here is derived from an EMBL/GenBank/DDBJ whole genome shotgun (WGS) entry which is preliminary data.</text>
</comment>
<keyword evidence="1" id="KW-0378">Hydrolase</keyword>
<accession>A0ACB7PBT0</accession>
<protein>
    <submittedName>
        <fullName evidence="1">Glycoside hydrolase superfamily</fullName>
    </submittedName>
</protein>
<organism evidence="1 2">
    <name type="scientific">Chaetomium tenue</name>
    <dbReference type="NCBI Taxonomy" id="1854479"/>
    <lineage>
        <taxon>Eukaryota</taxon>
        <taxon>Fungi</taxon>
        <taxon>Dikarya</taxon>
        <taxon>Ascomycota</taxon>
        <taxon>Pezizomycotina</taxon>
        <taxon>Sordariomycetes</taxon>
        <taxon>Sordariomycetidae</taxon>
        <taxon>Sordariales</taxon>
        <taxon>Chaetomiaceae</taxon>
        <taxon>Chaetomium</taxon>
    </lineage>
</organism>
<name>A0ACB7PBT0_9PEZI</name>
<evidence type="ECO:0000313" key="1">
    <source>
        <dbReference type="EMBL" id="KAH6635743.1"/>
    </source>
</evidence>
<dbReference type="EMBL" id="JAGIZQ010000003">
    <property type="protein sequence ID" value="KAH6635743.1"/>
    <property type="molecule type" value="Genomic_DNA"/>
</dbReference>
<dbReference type="Proteomes" id="UP000724584">
    <property type="component" value="Unassembled WGS sequence"/>
</dbReference>
<gene>
    <name evidence="1" type="ORF">F5144DRAFT_154641</name>
</gene>
<proteinExistence type="predicted"/>
<keyword evidence="2" id="KW-1185">Reference proteome</keyword>
<sequence>MHLPSSLLFLASLPLGMAAGKGKGNGPKTGLDVLAKRAGLKYFGAATDSPGQRERAGHEASYAQYDQIMWKSGEFGSTTPTNGQKWLFAEPAHGQFNFTEGDIVTSLARENGMYLRCHALVWHSQLAPWVESTKWTPEELRQVVVDHITNVMGHYKGQCYAWDVVNEALNEDGTYRESVFYNVLGEDFLKLAFETASKVDPKAKLYYNDYNLEWPSAKTEGAQRIVKLLKDDGIRIDGVGLQAHLIAEDHPTLDQHIDAIKGFTKLGVEVALTELDIRLQTPATPENLELQKHAYKNIVGACVQVCGCVGVTIWDFYDPFSWVPFVFEGEGAALLWFEDFSKHPAYDGVAEALTNRTTGAGKGKGKAKRATIWSA</sequence>